<organism evidence="2 3">
    <name type="scientific">Chara braunii</name>
    <name type="common">Braun's stonewort</name>
    <dbReference type="NCBI Taxonomy" id="69332"/>
    <lineage>
        <taxon>Eukaryota</taxon>
        <taxon>Viridiplantae</taxon>
        <taxon>Streptophyta</taxon>
        <taxon>Charophyceae</taxon>
        <taxon>Charales</taxon>
        <taxon>Characeae</taxon>
        <taxon>Chara</taxon>
    </lineage>
</organism>
<evidence type="ECO:0000313" key="3">
    <source>
        <dbReference type="Proteomes" id="UP000265515"/>
    </source>
</evidence>
<comment type="caution">
    <text evidence="2">The sequence shown here is derived from an EMBL/GenBank/DDBJ whole genome shotgun (WGS) entry which is preliminary data.</text>
</comment>
<reference evidence="2 3" key="1">
    <citation type="journal article" date="2018" name="Cell">
        <title>The Chara Genome: Secondary Complexity and Implications for Plant Terrestrialization.</title>
        <authorList>
            <person name="Nishiyama T."/>
            <person name="Sakayama H."/>
            <person name="Vries J.D."/>
            <person name="Buschmann H."/>
            <person name="Saint-Marcoux D."/>
            <person name="Ullrich K.K."/>
            <person name="Haas F.B."/>
            <person name="Vanderstraeten L."/>
            <person name="Becker D."/>
            <person name="Lang D."/>
            <person name="Vosolsobe S."/>
            <person name="Rombauts S."/>
            <person name="Wilhelmsson P.K.I."/>
            <person name="Janitza P."/>
            <person name="Kern R."/>
            <person name="Heyl A."/>
            <person name="Rumpler F."/>
            <person name="Villalobos L.I.A.C."/>
            <person name="Clay J.M."/>
            <person name="Skokan R."/>
            <person name="Toyoda A."/>
            <person name="Suzuki Y."/>
            <person name="Kagoshima H."/>
            <person name="Schijlen E."/>
            <person name="Tajeshwar N."/>
            <person name="Catarino B."/>
            <person name="Hetherington A.J."/>
            <person name="Saltykova A."/>
            <person name="Bonnot C."/>
            <person name="Breuninger H."/>
            <person name="Symeonidi A."/>
            <person name="Radhakrishnan G.V."/>
            <person name="Van Nieuwerburgh F."/>
            <person name="Deforce D."/>
            <person name="Chang C."/>
            <person name="Karol K.G."/>
            <person name="Hedrich R."/>
            <person name="Ulvskov P."/>
            <person name="Glockner G."/>
            <person name="Delwiche C.F."/>
            <person name="Petrasek J."/>
            <person name="Van de Peer Y."/>
            <person name="Friml J."/>
            <person name="Beilby M."/>
            <person name="Dolan L."/>
            <person name="Kohara Y."/>
            <person name="Sugano S."/>
            <person name="Fujiyama A."/>
            <person name="Delaux P.-M."/>
            <person name="Quint M."/>
            <person name="TheiBen G."/>
            <person name="Hagemann M."/>
            <person name="Harholt J."/>
            <person name="Dunand C."/>
            <person name="Zachgo S."/>
            <person name="Langdale J."/>
            <person name="Maumus F."/>
            <person name="Straeten D.V.D."/>
            <person name="Gould S.B."/>
            <person name="Rensing S.A."/>
        </authorList>
    </citation>
    <scope>NUCLEOTIDE SEQUENCE [LARGE SCALE GENOMIC DNA]</scope>
    <source>
        <strain evidence="2 3">S276</strain>
    </source>
</reference>
<feature type="compositionally biased region" description="Low complexity" evidence="1">
    <location>
        <begin position="186"/>
        <end position="199"/>
    </location>
</feature>
<dbReference type="Gramene" id="GBG71802">
    <property type="protein sequence ID" value="GBG71802"/>
    <property type="gene ID" value="CBR_g9211"/>
</dbReference>
<evidence type="ECO:0000313" key="2">
    <source>
        <dbReference type="EMBL" id="GBG71802.1"/>
    </source>
</evidence>
<accession>A0A388KP32</accession>
<feature type="compositionally biased region" description="Acidic residues" evidence="1">
    <location>
        <begin position="70"/>
        <end position="111"/>
    </location>
</feature>
<dbReference type="Proteomes" id="UP000265515">
    <property type="component" value="Unassembled WGS sequence"/>
</dbReference>
<protein>
    <submittedName>
        <fullName evidence="2">Uncharacterized protein</fullName>
    </submittedName>
</protein>
<feature type="region of interest" description="Disordered" evidence="1">
    <location>
        <begin position="68"/>
        <end position="218"/>
    </location>
</feature>
<sequence length="218" mass="24480">MPLDILSRYDNQSGTHVLSRTLEPRLLWSTCTELDGGNCVHPSQALFLEIDVTDLTVWDPIIRQGNAWQEEQEGEEEGEEEEEEEKESSEDSEDPDYIQEEEEEPSGEEEVAGGPSQQPERSREEEEAGARKRLEKAEGKRPIEERFPPDLSLGNPWLDPEPPREDEGNDGTTAEGSGRRRRRSESPTSSGSSARPSLRLRQHEGDRASSPFVLSPSP</sequence>
<proteinExistence type="predicted"/>
<gene>
    <name evidence="2" type="ORF">CBR_g9211</name>
</gene>
<dbReference type="EMBL" id="BFEA01000153">
    <property type="protein sequence ID" value="GBG71802.1"/>
    <property type="molecule type" value="Genomic_DNA"/>
</dbReference>
<name>A0A388KP32_CHABU</name>
<feature type="compositionally biased region" description="Basic and acidic residues" evidence="1">
    <location>
        <begin position="120"/>
        <end position="148"/>
    </location>
</feature>
<dbReference type="AlphaFoldDB" id="A0A388KP32"/>
<evidence type="ECO:0000256" key="1">
    <source>
        <dbReference type="SAM" id="MobiDB-lite"/>
    </source>
</evidence>
<keyword evidence="3" id="KW-1185">Reference proteome</keyword>